<organism evidence="4 5">
    <name type="scientific">Cupriavidus basilensis OR16</name>
    <dbReference type="NCBI Taxonomy" id="1127483"/>
    <lineage>
        <taxon>Bacteria</taxon>
        <taxon>Pseudomonadati</taxon>
        <taxon>Pseudomonadota</taxon>
        <taxon>Betaproteobacteria</taxon>
        <taxon>Burkholderiales</taxon>
        <taxon>Burkholderiaceae</taxon>
        <taxon>Cupriavidus</taxon>
    </lineage>
</organism>
<name>H1S4J1_9BURK</name>
<proteinExistence type="predicted"/>
<dbReference type="EMBL" id="AHJE01000031">
    <property type="protein sequence ID" value="EHP42547.1"/>
    <property type="molecule type" value="Genomic_DNA"/>
</dbReference>
<evidence type="ECO:0008006" key="6">
    <source>
        <dbReference type="Google" id="ProtNLM"/>
    </source>
</evidence>
<evidence type="ECO:0000256" key="3">
    <source>
        <dbReference type="SAM" id="SignalP"/>
    </source>
</evidence>
<accession>H1S4J1</accession>
<evidence type="ECO:0000313" key="5">
    <source>
        <dbReference type="Proteomes" id="UP000005808"/>
    </source>
</evidence>
<gene>
    <name evidence="4" type="ORF">OR16_13569</name>
</gene>
<feature type="coiled-coil region" evidence="1">
    <location>
        <begin position="36"/>
        <end position="73"/>
    </location>
</feature>
<keyword evidence="3" id="KW-0732">Signal</keyword>
<evidence type="ECO:0000256" key="2">
    <source>
        <dbReference type="SAM" id="MobiDB-lite"/>
    </source>
</evidence>
<protein>
    <recommendedName>
        <fullName evidence="6">Acetate kinase</fullName>
    </recommendedName>
</protein>
<dbReference type="AlphaFoldDB" id="H1S4J1"/>
<dbReference type="PATRIC" id="fig|1127483.3.peg.2716"/>
<feature type="compositionally biased region" description="Low complexity" evidence="2">
    <location>
        <begin position="96"/>
        <end position="112"/>
    </location>
</feature>
<feature type="signal peptide" evidence="3">
    <location>
        <begin position="1"/>
        <end position="26"/>
    </location>
</feature>
<keyword evidence="1" id="KW-0175">Coiled coil</keyword>
<feature type="compositionally biased region" description="Polar residues" evidence="2">
    <location>
        <begin position="113"/>
        <end position="122"/>
    </location>
</feature>
<evidence type="ECO:0000313" key="4">
    <source>
        <dbReference type="EMBL" id="EHP42547.1"/>
    </source>
</evidence>
<feature type="chain" id="PRO_5003553191" description="Acetate kinase" evidence="3">
    <location>
        <begin position="27"/>
        <end position="533"/>
    </location>
</feature>
<dbReference type="Proteomes" id="UP000005808">
    <property type="component" value="Unassembled WGS sequence"/>
</dbReference>
<evidence type="ECO:0000256" key="1">
    <source>
        <dbReference type="SAM" id="Coils"/>
    </source>
</evidence>
<reference evidence="4 5" key="1">
    <citation type="journal article" date="2012" name="J. Bacteriol.">
        <title>De Novo Genome Project of Cupriavidus basilensis OR16.</title>
        <authorList>
            <person name="Cserhati M."/>
            <person name="Kriszt B."/>
            <person name="Szoboszlay S."/>
            <person name="Toth A."/>
            <person name="Szabo I."/>
            <person name="Tancsics A."/>
            <person name="Nagy I."/>
            <person name="Horvath B."/>
            <person name="Nagy I."/>
            <person name="Kukolya J."/>
        </authorList>
    </citation>
    <scope>NUCLEOTIDE SEQUENCE [LARGE SCALE GENOMIC DNA]</scope>
    <source>
        <strain evidence="4 5">OR16</strain>
    </source>
</reference>
<feature type="compositionally biased region" description="Low complexity" evidence="2">
    <location>
        <begin position="125"/>
        <end position="140"/>
    </location>
</feature>
<comment type="caution">
    <text evidence="4">The sequence shown here is derived from an EMBL/GenBank/DDBJ whole genome shotgun (WGS) entry which is preliminary data.</text>
</comment>
<feature type="region of interest" description="Disordered" evidence="2">
    <location>
        <begin position="81"/>
        <end position="158"/>
    </location>
</feature>
<sequence>MTKRSLRGIRQAGCSTLFLLGGLAQAQTPPDDGPTAARLDALKREVTEQAAALEAMKRSMAEQEATIRELRSVLGDDVLARKRGGQRAPGTGVTPGDTATNAAAAAAGSAGTQQLPNTSNVPQGGVAQASDAPAVAQAGDEQPVGKPPEASTTPPAIAPIFDQPGVLTPAGKIVVEPSFQYGYSSNNRVALVGYTIIPAILIGLVDVREVKTSTYVEAVAFRYGLTKRLEIEAKVPYVQASGSTVSREIFTGTAVDNVFNSSGRGLGDVEATVRYQINYGNEKLPYFIGWLRYKSATGKSPFDVVTDCVTRCVGNTTGTGLPLGLPTGTGFQAVQPGVTWLLPTDPAVFFGTFSYLHNFSRDNVSRTVLNGQQESLGKIAPGDIFGFNFGMGLSLNEHASFSIGYDQSIIWPTKQNGQTVPGSVRITQGTLLVGYSYRFNSRYTLNLSVGAGLTRDTPDLRRTCRSRCACQSLSEDRSHVENGCWKRKVMRGAHAGFIALRLLHDWRTNEKTRPQGGYGCTSTISTIWLGMDA</sequence>